<dbReference type="PANTHER" id="PTHR46264">
    <property type="entry name" value="TYROSINE-TRNA LIGASE"/>
    <property type="match status" value="1"/>
</dbReference>
<dbReference type="PRINTS" id="PR01040">
    <property type="entry name" value="TRNASYNTHTYR"/>
</dbReference>
<dbReference type="NCBIfam" id="NF006330">
    <property type="entry name" value="PRK08560.1"/>
    <property type="match status" value="1"/>
</dbReference>
<protein>
    <recommendedName>
        <fullName evidence="1 8">Tyrosine--tRNA ligase</fullName>
        <ecNumber evidence="1 8">6.1.1.1</ecNumber>
    </recommendedName>
</protein>
<dbReference type="PIRSF" id="PIRSF006588">
    <property type="entry name" value="TyrRS_arch_euk"/>
    <property type="match status" value="1"/>
</dbReference>
<dbReference type="SUPFAM" id="SSF52374">
    <property type="entry name" value="Nucleotidylyl transferase"/>
    <property type="match status" value="1"/>
</dbReference>
<dbReference type="InterPro" id="IPR002305">
    <property type="entry name" value="aa-tRNA-synth_Ic"/>
</dbReference>
<keyword evidence="4 9" id="KW-0067">ATP-binding</keyword>
<sequence>MDTEERFKIVKRGTAEIVTEEEMKALLAEKTKPSIYIGRATTGPLHIGHLISIGKLLDFSRAGFEAKILLADIHAALDDLKAKWEDLDKRVNYTKACIELSFDWKNGKPKFFKGSDFELKHDYVLDTLKISTMSTVERAMRAASEVTRMKNPKVSELIYPIMQAVDEQYLDVDVQLGGTDQRHILMFAREYLPLIGYRKRVEVMMPLVSSLLGPGTKMSSSIPNSNIKVYESEESIKKKINGAYCPEKETKDNFVLQIVNYIVFAAEDKFKIERASKFGGDVVYTSYEELEKDFVNGSLHPLDLKKAVGDYLSNRLKTVRDYFEKHHDLLEELGPEFLP</sequence>
<evidence type="ECO:0000256" key="2">
    <source>
        <dbReference type="ARBA" id="ARBA00022598"/>
    </source>
</evidence>
<evidence type="ECO:0000256" key="9">
    <source>
        <dbReference type="RuleBase" id="RU363036"/>
    </source>
</evidence>
<evidence type="ECO:0000256" key="5">
    <source>
        <dbReference type="ARBA" id="ARBA00022917"/>
    </source>
</evidence>
<dbReference type="GO" id="GO:0005524">
    <property type="term" value="F:ATP binding"/>
    <property type="evidence" value="ECO:0007669"/>
    <property type="project" value="UniProtKB-KW"/>
</dbReference>
<evidence type="ECO:0000313" key="11">
    <source>
        <dbReference type="Proteomes" id="UP000763484"/>
    </source>
</evidence>
<dbReference type="Proteomes" id="UP000763484">
    <property type="component" value="Unassembled WGS sequence"/>
</dbReference>
<dbReference type="EMBL" id="JADFAQ010000013">
    <property type="protein sequence ID" value="MBE5727882.1"/>
    <property type="molecule type" value="Genomic_DNA"/>
</dbReference>
<evidence type="ECO:0000256" key="1">
    <source>
        <dbReference type="ARBA" id="ARBA00013160"/>
    </source>
</evidence>
<dbReference type="InterPro" id="IPR002307">
    <property type="entry name" value="Tyr-tRNA-ligase"/>
</dbReference>
<dbReference type="AlphaFoldDB" id="A0A8T3UPS4"/>
<comment type="catalytic activity">
    <reaction evidence="7">
        <text>tRNA(Tyr) + L-tyrosine + ATP = L-tyrosyl-tRNA(Tyr) + AMP + diphosphate + H(+)</text>
        <dbReference type="Rhea" id="RHEA:10220"/>
        <dbReference type="Rhea" id="RHEA-COMP:9706"/>
        <dbReference type="Rhea" id="RHEA-COMP:9707"/>
        <dbReference type="ChEBI" id="CHEBI:15378"/>
        <dbReference type="ChEBI" id="CHEBI:30616"/>
        <dbReference type="ChEBI" id="CHEBI:33019"/>
        <dbReference type="ChEBI" id="CHEBI:58315"/>
        <dbReference type="ChEBI" id="CHEBI:78442"/>
        <dbReference type="ChEBI" id="CHEBI:78536"/>
        <dbReference type="ChEBI" id="CHEBI:456215"/>
        <dbReference type="EC" id="6.1.1.1"/>
    </reaction>
</comment>
<gene>
    <name evidence="10" type="ORF">IHE50_00475</name>
</gene>
<dbReference type="InterPro" id="IPR023617">
    <property type="entry name" value="Tyr-tRNA-ligase_arc/euk-type"/>
</dbReference>
<dbReference type="InterPro" id="IPR050489">
    <property type="entry name" value="Tyr-tRNA_synthase"/>
</dbReference>
<evidence type="ECO:0000256" key="3">
    <source>
        <dbReference type="ARBA" id="ARBA00022741"/>
    </source>
</evidence>
<dbReference type="GO" id="GO:0004831">
    <property type="term" value="F:tyrosine-tRNA ligase activity"/>
    <property type="evidence" value="ECO:0007669"/>
    <property type="project" value="UniProtKB-UniRule"/>
</dbReference>
<keyword evidence="6 9" id="KW-0030">Aminoacyl-tRNA synthetase</keyword>
<keyword evidence="2 9" id="KW-0436">Ligase</keyword>
<dbReference type="InterPro" id="IPR014729">
    <property type="entry name" value="Rossmann-like_a/b/a_fold"/>
</dbReference>
<dbReference type="GO" id="GO:0005737">
    <property type="term" value="C:cytoplasm"/>
    <property type="evidence" value="ECO:0007669"/>
    <property type="project" value="UniProtKB-UniRule"/>
</dbReference>
<dbReference type="EC" id="6.1.1.1" evidence="1 8"/>
<keyword evidence="5 9" id="KW-0648">Protein biosynthesis</keyword>
<comment type="caution">
    <text evidence="10">The sequence shown here is derived from an EMBL/GenBank/DDBJ whole genome shotgun (WGS) entry which is preliminary data.</text>
</comment>
<comment type="similarity">
    <text evidence="9">Belongs to the class-I aminoacyl-tRNA synthetase family.</text>
</comment>
<evidence type="ECO:0000256" key="7">
    <source>
        <dbReference type="ARBA" id="ARBA00048248"/>
    </source>
</evidence>
<proteinExistence type="inferred from homology"/>
<reference evidence="10 11" key="1">
    <citation type="submission" date="2020-09" db="EMBL/GenBank/DDBJ databases">
        <title>Genomic characterization of a novel Parvarchaeota family in acid mine drainage sediments.</title>
        <authorList>
            <person name="Luo Z.-H."/>
        </authorList>
    </citation>
    <scope>NUCLEOTIDE SEQUENCE [LARGE SCALE GENOMIC DNA]</scope>
    <source>
        <strain evidence="10">TL1-5_bins.178</strain>
    </source>
</reference>
<dbReference type="PANTHER" id="PTHR46264:SF4">
    <property type="entry name" value="TYROSINE--TRNA LIGASE, CYTOPLASMIC"/>
    <property type="match status" value="1"/>
</dbReference>
<keyword evidence="3 9" id="KW-0547">Nucleotide-binding</keyword>
<dbReference type="Gene3D" id="3.40.50.620">
    <property type="entry name" value="HUPs"/>
    <property type="match status" value="1"/>
</dbReference>
<dbReference type="Pfam" id="PF00579">
    <property type="entry name" value="tRNA-synt_1b"/>
    <property type="match status" value="1"/>
</dbReference>
<evidence type="ECO:0000256" key="8">
    <source>
        <dbReference type="NCBIfam" id="TIGR00234"/>
    </source>
</evidence>
<name>A0A8T3UPS4_9ARCH</name>
<dbReference type="GO" id="GO:0006437">
    <property type="term" value="P:tyrosyl-tRNA aminoacylation"/>
    <property type="evidence" value="ECO:0007669"/>
    <property type="project" value="UniProtKB-UniRule"/>
</dbReference>
<evidence type="ECO:0000256" key="6">
    <source>
        <dbReference type="ARBA" id="ARBA00023146"/>
    </source>
</evidence>
<evidence type="ECO:0000313" key="10">
    <source>
        <dbReference type="EMBL" id="MBE5727882.1"/>
    </source>
</evidence>
<dbReference type="Gene3D" id="1.10.240.10">
    <property type="entry name" value="Tyrosyl-Transfer RNA Synthetase"/>
    <property type="match status" value="1"/>
</dbReference>
<organism evidence="10 11">
    <name type="scientific">Candidatus Acidifodinimicrobium mancum</name>
    <dbReference type="NCBI Taxonomy" id="2898728"/>
    <lineage>
        <taxon>Archaea</taxon>
        <taxon>Candidatus Parvarchaeota</taxon>
        <taxon>Candidatus Acidifodinimicrobiaceae</taxon>
        <taxon>Candidatus Acidifodinimicrobium</taxon>
    </lineage>
</organism>
<evidence type="ECO:0000256" key="4">
    <source>
        <dbReference type="ARBA" id="ARBA00022840"/>
    </source>
</evidence>
<dbReference type="NCBIfam" id="TIGR00234">
    <property type="entry name" value="tyrS"/>
    <property type="match status" value="1"/>
</dbReference>
<accession>A0A8T3UPS4</accession>